<protein>
    <recommendedName>
        <fullName evidence="4">F-box domain-containing protein</fullName>
    </recommendedName>
</protein>
<dbReference type="InterPro" id="IPR036047">
    <property type="entry name" value="F-box-like_dom_sf"/>
</dbReference>
<sequence>MEYWSLASLPTELFRRACNYLRAVLSTPDTAKMDGAENPPAAVAREKLELLLLPTELLLHICSFLRRKDLAKLASVSALKDIAEDALYASVASQTFALHGAAQSNILATANKALRKMRSRPRSLKLRYNAAHMYISDVPTILDSLFDYSRHGFRMAQLDSCRPFASMRATPLHLAAANGNNEVIPKLIEAGDDVNAELSFHYPWSGFLFAALKDTYTPLFLALLFGHESTAALLLDLGAHGVVEKRCRGLTANLWNQVRLTPYREPPVRTALHCAVAAKMPSIINRLLDEDPSLINAYDYRGLTPLHIAASRHRAPAEAVQSLIDRGADVNAADQVYGHTALHMLALTKNFEQFKRTVDLLLAAGANINARDTAGLSPVQHASWFWSGDRMPLAGAVNAHYLMKKGSEDHCRWCRGCVLQGVL</sequence>
<organism evidence="5 6">
    <name type="scientific">Stachybotrys chartarum (strain CBS 109288 / IBT 7711)</name>
    <name type="common">Toxic black mold</name>
    <name type="synonym">Stilbospora chartarum</name>
    <dbReference type="NCBI Taxonomy" id="1280523"/>
    <lineage>
        <taxon>Eukaryota</taxon>
        <taxon>Fungi</taxon>
        <taxon>Dikarya</taxon>
        <taxon>Ascomycota</taxon>
        <taxon>Pezizomycotina</taxon>
        <taxon>Sordariomycetes</taxon>
        <taxon>Hypocreomycetidae</taxon>
        <taxon>Hypocreales</taxon>
        <taxon>Stachybotryaceae</taxon>
        <taxon>Stachybotrys</taxon>
    </lineage>
</organism>
<dbReference type="PANTHER" id="PTHR24193">
    <property type="entry name" value="ANKYRIN REPEAT PROTEIN"/>
    <property type="match status" value="1"/>
</dbReference>
<dbReference type="GO" id="GO:0045944">
    <property type="term" value="P:positive regulation of transcription by RNA polymerase II"/>
    <property type="evidence" value="ECO:0007669"/>
    <property type="project" value="TreeGrafter"/>
</dbReference>
<keyword evidence="6" id="KW-1185">Reference proteome</keyword>
<feature type="repeat" description="ANK" evidence="3">
    <location>
        <begin position="167"/>
        <end position="199"/>
    </location>
</feature>
<keyword evidence="1" id="KW-0677">Repeat</keyword>
<dbReference type="PROSITE" id="PS50181">
    <property type="entry name" value="FBOX"/>
    <property type="match status" value="1"/>
</dbReference>
<dbReference type="Pfam" id="PF00023">
    <property type="entry name" value="Ank"/>
    <property type="match status" value="1"/>
</dbReference>
<gene>
    <name evidence="5" type="ORF">S7711_05869</name>
</gene>
<dbReference type="Pfam" id="PF12796">
    <property type="entry name" value="Ank_2"/>
    <property type="match status" value="2"/>
</dbReference>
<evidence type="ECO:0000256" key="3">
    <source>
        <dbReference type="PROSITE-ProRule" id="PRU00023"/>
    </source>
</evidence>
<dbReference type="PROSITE" id="PS50088">
    <property type="entry name" value="ANK_REPEAT"/>
    <property type="match status" value="3"/>
</dbReference>
<evidence type="ECO:0000259" key="4">
    <source>
        <dbReference type="PROSITE" id="PS50181"/>
    </source>
</evidence>
<dbReference type="EMBL" id="KL648682">
    <property type="protein sequence ID" value="KEY65863.1"/>
    <property type="molecule type" value="Genomic_DNA"/>
</dbReference>
<dbReference type="Gene3D" id="1.25.40.20">
    <property type="entry name" value="Ankyrin repeat-containing domain"/>
    <property type="match status" value="2"/>
</dbReference>
<evidence type="ECO:0000256" key="2">
    <source>
        <dbReference type="ARBA" id="ARBA00023043"/>
    </source>
</evidence>
<dbReference type="GO" id="GO:0000976">
    <property type="term" value="F:transcription cis-regulatory region binding"/>
    <property type="evidence" value="ECO:0007669"/>
    <property type="project" value="TreeGrafter"/>
</dbReference>
<reference evidence="5 6" key="1">
    <citation type="journal article" date="2014" name="BMC Genomics">
        <title>Comparative genome sequencing reveals chemotype-specific gene clusters in the toxigenic black mold Stachybotrys.</title>
        <authorList>
            <person name="Semeiks J."/>
            <person name="Borek D."/>
            <person name="Otwinowski Z."/>
            <person name="Grishin N.V."/>
        </authorList>
    </citation>
    <scope>NUCLEOTIDE SEQUENCE [LARGE SCALE GENOMIC DNA]</scope>
    <source>
        <strain evidence="6">CBS 109288 / IBT 7711</strain>
    </source>
</reference>
<dbReference type="PROSITE" id="PS50297">
    <property type="entry name" value="ANK_REP_REGION"/>
    <property type="match status" value="3"/>
</dbReference>
<name>A0A084AKN4_STACB</name>
<accession>A0A084AKN4</accession>
<evidence type="ECO:0000256" key="1">
    <source>
        <dbReference type="ARBA" id="ARBA00022737"/>
    </source>
</evidence>
<dbReference type="Proteomes" id="UP000028045">
    <property type="component" value="Unassembled WGS sequence"/>
</dbReference>
<proteinExistence type="predicted"/>
<dbReference type="HOGENOM" id="CLU_649198_0_0_1"/>
<dbReference type="SUPFAM" id="SSF81383">
    <property type="entry name" value="F-box domain"/>
    <property type="match status" value="1"/>
</dbReference>
<dbReference type="PANTHER" id="PTHR24193:SF121">
    <property type="entry name" value="ADA2A-CONTAINING COMPLEX COMPONENT 3, ISOFORM D"/>
    <property type="match status" value="1"/>
</dbReference>
<dbReference type="InterPro" id="IPR036770">
    <property type="entry name" value="Ankyrin_rpt-contain_sf"/>
</dbReference>
<feature type="repeat" description="ANK" evidence="3">
    <location>
        <begin position="337"/>
        <end position="373"/>
    </location>
</feature>
<dbReference type="OrthoDB" id="21416at2759"/>
<dbReference type="AlphaFoldDB" id="A0A084AKN4"/>
<evidence type="ECO:0000313" key="6">
    <source>
        <dbReference type="Proteomes" id="UP000028045"/>
    </source>
</evidence>
<dbReference type="SUPFAM" id="SSF48403">
    <property type="entry name" value="Ankyrin repeat"/>
    <property type="match status" value="1"/>
</dbReference>
<dbReference type="InterPro" id="IPR050663">
    <property type="entry name" value="Ankyrin-SOCS_Box"/>
</dbReference>
<keyword evidence="2 3" id="KW-0040">ANK repeat</keyword>
<dbReference type="InterPro" id="IPR001810">
    <property type="entry name" value="F-box_dom"/>
</dbReference>
<dbReference type="InterPro" id="IPR002110">
    <property type="entry name" value="Ankyrin_rpt"/>
</dbReference>
<dbReference type="PRINTS" id="PR01415">
    <property type="entry name" value="ANKYRIN"/>
</dbReference>
<dbReference type="GO" id="GO:0005634">
    <property type="term" value="C:nucleus"/>
    <property type="evidence" value="ECO:0007669"/>
    <property type="project" value="TreeGrafter"/>
</dbReference>
<feature type="repeat" description="ANK" evidence="3">
    <location>
        <begin position="301"/>
        <end position="335"/>
    </location>
</feature>
<dbReference type="SMART" id="SM00248">
    <property type="entry name" value="ANK"/>
    <property type="match status" value="5"/>
</dbReference>
<feature type="domain" description="F-box" evidence="4">
    <location>
        <begin position="47"/>
        <end position="91"/>
    </location>
</feature>
<dbReference type="Pfam" id="PF12937">
    <property type="entry name" value="F-box-like"/>
    <property type="match status" value="1"/>
</dbReference>
<evidence type="ECO:0000313" key="5">
    <source>
        <dbReference type="EMBL" id="KEY65863.1"/>
    </source>
</evidence>